<name>A0A194S8G7_RHOGW</name>
<dbReference type="AlphaFoldDB" id="A0A194S8G7"/>
<dbReference type="InterPro" id="IPR029058">
    <property type="entry name" value="AB_hydrolase_fold"/>
</dbReference>
<dbReference type="Gene3D" id="3.40.50.1820">
    <property type="entry name" value="alpha/beta hydrolase"/>
    <property type="match status" value="1"/>
</dbReference>
<dbReference type="GeneID" id="28976559"/>
<reference evidence="2 3" key="1">
    <citation type="journal article" date="2015" name="Front. Microbiol.">
        <title>Genome sequence of the plant growth promoting endophytic yeast Rhodotorula graminis WP1.</title>
        <authorList>
            <person name="Firrincieli A."/>
            <person name="Otillar R."/>
            <person name="Salamov A."/>
            <person name="Schmutz J."/>
            <person name="Khan Z."/>
            <person name="Redman R.S."/>
            <person name="Fleck N.D."/>
            <person name="Lindquist E."/>
            <person name="Grigoriev I.V."/>
            <person name="Doty S.L."/>
        </authorList>
    </citation>
    <scope>NUCLEOTIDE SEQUENCE [LARGE SCALE GENOMIC DNA]</scope>
    <source>
        <strain evidence="2 3">WP1</strain>
    </source>
</reference>
<dbReference type="GO" id="GO:0046503">
    <property type="term" value="P:glycerolipid catabolic process"/>
    <property type="evidence" value="ECO:0007669"/>
    <property type="project" value="TreeGrafter"/>
</dbReference>
<feature type="compositionally biased region" description="Polar residues" evidence="1">
    <location>
        <begin position="404"/>
        <end position="422"/>
    </location>
</feature>
<feature type="compositionally biased region" description="Pro residues" evidence="1">
    <location>
        <begin position="438"/>
        <end position="448"/>
    </location>
</feature>
<proteinExistence type="predicted"/>
<dbReference type="EMBL" id="KQ474075">
    <property type="protein sequence ID" value="KPV77018.1"/>
    <property type="molecule type" value="Genomic_DNA"/>
</dbReference>
<keyword evidence="3" id="KW-1185">Reference proteome</keyword>
<dbReference type="PANTHER" id="PTHR43433:SF5">
    <property type="entry name" value="AB HYDROLASE-1 DOMAIN-CONTAINING PROTEIN"/>
    <property type="match status" value="1"/>
</dbReference>
<protein>
    <recommendedName>
        <fullName evidence="4">AB hydrolase-1 domain-containing protein</fullName>
    </recommendedName>
</protein>
<dbReference type="GO" id="GO:0004806">
    <property type="term" value="F:triacylglycerol lipase activity"/>
    <property type="evidence" value="ECO:0007669"/>
    <property type="project" value="TreeGrafter"/>
</dbReference>
<dbReference type="OMA" id="LDSSWMQ"/>
<dbReference type="PANTHER" id="PTHR43433">
    <property type="entry name" value="HYDROLASE, ALPHA/BETA FOLD FAMILY PROTEIN"/>
    <property type="match status" value="1"/>
</dbReference>
<organism evidence="2 3">
    <name type="scientific">Rhodotorula graminis (strain WP1)</name>
    <dbReference type="NCBI Taxonomy" id="578459"/>
    <lineage>
        <taxon>Eukaryota</taxon>
        <taxon>Fungi</taxon>
        <taxon>Dikarya</taxon>
        <taxon>Basidiomycota</taxon>
        <taxon>Pucciniomycotina</taxon>
        <taxon>Microbotryomycetes</taxon>
        <taxon>Sporidiobolales</taxon>
        <taxon>Sporidiobolaceae</taxon>
        <taxon>Rhodotorula</taxon>
    </lineage>
</organism>
<feature type="region of interest" description="Disordered" evidence="1">
    <location>
        <begin position="404"/>
        <end position="448"/>
    </location>
</feature>
<dbReference type="InterPro" id="IPR050471">
    <property type="entry name" value="AB_hydrolase"/>
</dbReference>
<dbReference type="RefSeq" id="XP_018273067.1">
    <property type="nucleotide sequence ID" value="XM_018416111.1"/>
</dbReference>
<dbReference type="SUPFAM" id="SSF53474">
    <property type="entry name" value="alpha/beta-Hydrolases"/>
    <property type="match status" value="1"/>
</dbReference>
<evidence type="ECO:0000313" key="3">
    <source>
        <dbReference type="Proteomes" id="UP000053890"/>
    </source>
</evidence>
<dbReference type="OrthoDB" id="19657at2759"/>
<evidence type="ECO:0000313" key="2">
    <source>
        <dbReference type="EMBL" id="KPV77018.1"/>
    </source>
</evidence>
<accession>A0A194S8G7</accession>
<gene>
    <name evidence="2" type="ORF">RHOBADRAFT_51983</name>
</gene>
<sequence length="448" mass="49017">MPHVDLPDGSASLYYELHTATGRPDLAKPSLILVAPSWGNVLQLKDYVAAFKNDYSVCCIEPRSHGRTRNTVTPSYDYFVAAADLAFAMDALQLPPSHVFAAGVQAFQPALKMSIIFPDHVLSLSLVGLSSAFALPRHINEFREVGEAWAAPEDESIWAECVEAIGQFVLTECEGREKVWDTVLPPLVRHYNPYKARNVWMSTAPNQTVSKITPELLAGIRQPLLLIQGEADMCYPAEDVEALAQHFTGSKDLRFRIEPGAPHLLALTHAPAVIPRMRDFLAAHSANPPAIIPLDAQRALERAARIVGNPAVAERDPASPLSFCLLKPDEFAAGKAKLEHAFAQEQACRLDLPMCFEKDDWEKGADQQRRWTWTGRVEYARRHEAARPISTTSFGSGIAVEVQQSEVTDGPSSPITSATASMKATALNGGDDDDDEGVPPPLPSKIRV</sequence>
<evidence type="ECO:0000256" key="1">
    <source>
        <dbReference type="SAM" id="MobiDB-lite"/>
    </source>
</evidence>
<dbReference type="Proteomes" id="UP000053890">
    <property type="component" value="Unassembled WGS sequence"/>
</dbReference>
<evidence type="ECO:0008006" key="4">
    <source>
        <dbReference type="Google" id="ProtNLM"/>
    </source>
</evidence>